<reference evidence="6" key="1">
    <citation type="journal article" date="2019" name="bioRxiv">
        <title>The Genome of the Zebra Mussel, Dreissena polymorpha: A Resource for Invasive Species Research.</title>
        <authorList>
            <person name="McCartney M.A."/>
            <person name="Auch B."/>
            <person name="Kono T."/>
            <person name="Mallez S."/>
            <person name="Zhang Y."/>
            <person name="Obille A."/>
            <person name="Becker A."/>
            <person name="Abrahante J.E."/>
            <person name="Garbe J."/>
            <person name="Badalamenti J.P."/>
            <person name="Herman A."/>
            <person name="Mangelson H."/>
            <person name="Liachko I."/>
            <person name="Sullivan S."/>
            <person name="Sone E.D."/>
            <person name="Koren S."/>
            <person name="Silverstein K.A.T."/>
            <person name="Beckman K.B."/>
            <person name="Gohl D.M."/>
        </authorList>
    </citation>
    <scope>NUCLEOTIDE SEQUENCE</scope>
    <source>
        <strain evidence="6">Duluth1</strain>
        <tissue evidence="6">Whole animal</tissue>
    </source>
</reference>
<dbReference type="SUPFAM" id="SSF52540">
    <property type="entry name" value="P-loop containing nucleoside triphosphate hydrolases"/>
    <property type="match status" value="1"/>
</dbReference>
<dbReference type="PANTHER" id="PTHR32341">
    <property type="entry name" value="INTERFERON-INDUCIBLE GTPASE"/>
    <property type="match status" value="1"/>
</dbReference>
<dbReference type="PANTHER" id="PTHR32341:SF10">
    <property type="entry name" value="INTERFERON-INDUCIBLE GTPASE 5"/>
    <property type="match status" value="1"/>
</dbReference>
<organism evidence="6 7">
    <name type="scientific">Dreissena polymorpha</name>
    <name type="common">Zebra mussel</name>
    <name type="synonym">Mytilus polymorpha</name>
    <dbReference type="NCBI Taxonomy" id="45954"/>
    <lineage>
        <taxon>Eukaryota</taxon>
        <taxon>Metazoa</taxon>
        <taxon>Spiralia</taxon>
        <taxon>Lophotrochozoa</taxon>
        <taxon>Mollusca</taxon>
        <taxon>Bivalvia</taxon>
        <taxon>Autobranchia</taxon>
        <taxon>Heteroconchia</taxon>
        <taxon>Euheterodonta</taxon>
        <taxon>Imparidentia</taxon>
        <taxon>Neoheterodontei</taxon>
        <taxon>Myida</taxon>
        <taxon>Dreissenoidea</taxon>
        <taxon>Dreissenidae</taxon>
        <taxon>Dreissena</taxon>
    </lineage>
</organism>
<dbReference type="Pfam" id="PF05049">
    <property type="entry name" value="IIGP"/>
    <property type="match status" value="1"/>
</dbReference>
<sequence>MAEAVVIQTILDNDQSRTTNIPAIKNVFDHSQSTSAMAAAIQKNIPLTKERVDLIKQILGLHRQTESKVVVNQKVIDQAKLCKTEIKKVPDQTENAAFRKLAGLANADTIEKVLDPVEAETFQKVMDQCWYSELMQILEDSKNSWRDSTIHIAITGESGSGKSSLINALSERKDDDHGAAHTDCIEATKEPTAYPHPRNKNRVLWDLPGVGTPSFPKDTYIEDSRFDQYNFIILVSCSRYTNNDAWLAQQIISRFPGENLMFVRTKIDNDLKSRRKGRRIPMSEDEIKTVFNDIKQNCFTSLKSGDIKQSSRVLGG</sequence>
<accession>A0A9D4EA94</accession>
<reference evidence="6" key="2">
    <citation type="submission" date="2020-11" db="EMBL/GenBank/DDBJ databases">
        <authorList>
            <person name="McCartney M.A."/>
            <person name="Auch B."/>
            <person name="Kono T."/>
            <person name="Mallez S."/>
            <person name="Becker A."/>
            <person name="Gohl D.M."/>
            <person name="Silverstein K.A.T."/>
            <person name="Koren S."/>
            <person name="Bechman K.B."/>
            <person name="Herman A."/>
            <person name="Abrahante J.E."/>
            <person name="Garbe J."/>
        </authorList>
    </citation>
    <scope>NUCLEOTIDE SEQUENCE</scope>
    <source>
        <strain evidence="6">Duluth1</strain>
        <tissue evidence="6">Whole animal</tissue>
    </source>
</reference>
<dbReference type="EMBL" id="JAIWYP010000009">
    <property type="protein sequence ID" value="KAH3776041.1"/>
    <property type="molecule type" value="Genomic_DNA"/>
</dbReference>
<dbReference type="InterPro" id="IPR051515">
    <property type="entry name" value="IRG"/>
</dbReference>
<feature type="domain" description="IRG-type G" evidence="5">
    <location>
        <begin position="148"/>
        <end position="316"/>
    </location>
</feature>
<keyword evidence="2" id="KW-0547">Nucleotide-binding</keyword>
<dbReference type="GO" id="GO:0016787">
    <property type="term" value="F:hydrolase activity"/>
    <property type="evidence" value="ECO:0007669"/>
    <property type="project" value="UniProtKB-KW"/>
</dbReference>
<dbReference type="PROSITE" id="PS51716">
    <property type="entry name" value="G_IRG"/>
    <property type="match status" value="1"/>
</dbReference>
<evidence type="ECO:0000313" key="7">
    <source>
        <dbReference type="Proteomes" id="UP000828390"/>
    </source>
</evidence>
<evidence type="ECO:0000256" key="3">
    <source>
        <dbReference type="ARBA" id="ARBA00022801"/>
    </source>
</evidence>
<dbReference type="GO" id="GO:0016020">
    <property type="term" value="C:membrane"/>
    <property type="evidence" value="ECO:0007669"/>
    <property type="project" value="InterPro"/>
</dbReference>
<keyword evidence="3" id="KW-0378">Hydrolase</keyword>
<dbReference type="InterPro" id="IPR027417">
    <property type="entry name" value="P-loop_NTPase"/>
</dbReference>
<evidence type="ECO:0000313" key="6">
    <source>
        <dbReference type="EMBL" id="KAH3776041.1"/>
    </source>
</evidence>
<evidence type="ECO:0000256" key="2">
    <source>
        <dbReference type="ARBA" id="ARBA00022741"/>
    </source>
</evidence>
<gene>
    <name evidence="6" type="ORF">DPMN_177454</name>
</gene>
<evidence type="ECO:0000256" key="4">
    <source>
        <dbReference type="ARBA" id="ARBA00023134"/>
    </source>
</evidence>
<evidence type="ECO:0000259" key="5">
    <source>
        <dbReference type="PROSITE" id="PS51716"/>
    </source>
</evidence>
<dbReference type="AlphaFoldDB" id="A0A9D4EA94"/>
<dbReference type="GO" id="GO:0005525">
    <property type="term" value="F:GTP binding"/>
    <property type="evidence" value="ECO:0007669"/>
    <property type="project" value="UniProtKB-KW"/>
</dbReference>
<dbReference type="Proteomes" id="UP000828390">
    <property type="component" value="Unassembled WGS sequence"/>
</dbReference>
<dbReference type="FunFam" id="3.40.50.300:FF:000541">
    <property type="entry name" value="Immunity related GTPase M"/>
    <property type="match status" value="1"/>
</dbReference>
<name>A0A9D4EA94_DREPO</name>
<dbReference type="InterPro" id="IPR030385">
    <property type="entry name" value="G_IRG_dom"/>
</dbReference>
<proteinExistence type="inferred from homology"/>
<comment type="caution">
    <text evidence="6">The sequence shown here is derived from an EMBL/GenBank/DDBJ whole genome shotgun (WGS) entry which is preliminary data.</text>
</comment>
<comment type="similarity">
    <text evidence="1">Belongs to the TRAFAC class dynamin-like GTPase superfamily. IRG family.</text>
</comment>
<protein>
    <recommendedName>
        <fullName evidence="5">IRG-type G domain-containing protein</fullName>
    </recommendedName>
</protein>
<keyword evidence="4" id="KW-0342">GTP-binding</keyword>
<dbReference type="InterPro" id="IPR007743">
    <property type="entry name" value="Immunity-related_GTPase-like"/>
</dbReference>
<evidence type="ECO:0000256" key="1">
    <source>
        <dbReference type="ARBA" id="ARBA00005429"/>
    </source>
</evidence>
<keyword evidence="7" id="KW-1185">Reference proteome</keyword>
<dbReference type="Gene3D" id="3.40.50.300">
    <property type="entry name" value="P-loop containing nucleotide triphosphate hydrolases"/>
    <property type="match status" value="1"/>
</dbReference>